<dbReference type="HOGENOM" id="CLU_2243658_0_0_1"/>
<evidence type="ECO:0000313" key="1">
    <source>
        <dbReference type="EnsemblProtists" id="PYU1_T006678"/>
    </source>
</evidence>
<sequence>MQDKWNDQLESYLKKWHAASRETTTFPEVTEEYILQPKQTDGSSCGVMLIGQVYFLLREEYTFQRQVSTADYVQVMRLRILWLILCKSIVENPAGVDVEKTNLEL</sequence>
<organism evidence="1 2">
    <name type="scientific">Globisporangium ultimum (strain ATCC 200006 / CBS 805.95 / DAOM BR144)</name>
    <name type="common">Pythium ultimum</name>
    <dbReference type="NCBI Taxonomy" id="431595"/>
    <lineage>
        <taxon>Eukaryota</taxon>
        <taxon>Sar</taxon>
        <taxon>Stramenopiles</taxon>
        <taxon>Oomycota</taxon>
        <taxon>Peronosporomycetes</taxon>
        <taxon>Pythiales</taxon>
        <taxon>Pythiaceae</taxon>
        <taxon>Globisporangium</taxon>
    </lineage>
</organism>
<name>K3WNY6_GLOUD</name>
<dbReference type="SUPFAM" id="SSF54001">
    <property type="entry name" value="Cysteine proteinases"/>
    <property type="match status" value="1"/>
</dbReference>
<dbReference type="VEuPathDB" id="FungiDB:PYU1_G006666"/>
<reference evidence="2" key="1">
    <citation type="journal article" date="2010" name="Genome Biol.">
        <title>Genome sequence of the necrotrophic plant pathogen Pythium ultimum reveals original pathogenicity mechanisms and effector repertoire.</title>
        <authorList>
            <person name="Levesque C.A."/>
            <person name="Brouwer H."/>
            <person name="Cano L."/>
            <person name="Hamilton J.P."/>
            <person name="Holt C."/>
            <person name="Huitema E."/>
            <person name="Raffaele S."/>
            <person name="Robideau G.P."/>
            <person name="Thines M."/>
            <person name="Win J."/>
            <person name="Zerillo M.M."/>
            <person name="Beakes G.W."/>
            <person name="Boore J.L."/>
            <person name="Busam D."/>
            <person name="Dumas B."/>
            <person name="Ferriera S."/>
            <person name="Fuerstenberg S.I."/>
            <person name="Gachon C.M."/>
            <person name="Gaulin E."/>
            <person name="Govers F."/>
            <person name="Grenville-Briggs L."/>
            <person name="Horner N."/>
            <person name="Hostetler J."/>
            <person name="Jiang R.H."/>
            <person name="Johnson J."/>
            <person name="Krajaejun T."/>
            <person name="Lin H."/>
            <person name="Meijer H.J."/>
            <person name="Moore B."/>
            <person name="Morris P."/>
            <person name="Phuntmart V."/>
            <person name="Puiu D."/>
            <person name="Shetty J."/>
            <person name="Stajich J.E."/>
            <person name="Tripathy S."/>
            <person name="Wawra S."/>
            <person name="van West P."/>
            <person name="Whitty B.R."/>
            <person name="Coutinho P.M."/>
            <person name="Henrissat B."/>
            <person name="Martin F."/>
            <person name="Thomas P.D."/>
            <person name="Tyler B.M."/>
            <person name="De Vries R.P."/>
            <person name="Kamoun S."/>
            <person name="Yandell M."/>
            <person name="Tisserat N."/>
            <person name="Buell C.R."/>
        </authorList>
    </citation>
    <scope>NUCLEOTIDE SEQUENCE</scope>
    <source>
        <strain evidence="2">DAOM:BR144</strain>
    </source>
</reference>
<evidence type="ECO:0000313" key="2">
    <source>
        <dbReference type="Proteomes" id="UP000019132"/>
    </source>
</evidence>
<accession>K3WNY6</accession>
<dbReference type="Gene3D" id="3.40.395.10">
    <property type="entry name" value="Adenoviral Proteinase, Chain A"/>
    <property type="match status" value="1"/>
</dbReference>
<reference evidence="1" key="3">
    <citation type="submission" date="2015-02" db="UniProtKB">
        <authorList>
            <consortium name="EnsemblProtists"/>
        </authorList>
    </citation>
    <scope>IDENTIFICATION</scope>
    <source>
        <strain evidence="1">DAOM BR144</strain>
    </source>
</reference>
<proteinExistence type="predicted"/>
<dbReference type="InterPro" id="IPR038765">
    <property type="entry name" value="Papain-like_cys_pep_sf"/>
</dbReference>
<dbReference type="EnsemblProtists" id="PYU1_T006678">
    <property type="protein sequence ID" value="PYU1_T006678"/>
    <property type="gene ID" value="PYU1_G006666"/>
</dbReference>
<dbReference type="Proteomes" id="UP000019132">
    <property type="component" value="Unassembled WGS sequence"/>
</dbReference>
<dbReference type="AlphaFoldDB" id="K3WNY6"/>
<reference evidence="2" key="2">
    <citation type="submission" date="2010-04" db="EMBL/GenBank/DDBJ databases">
        <authorList>
            <person name="Buell R."/>
            <person name="Hamilton J."/>
            <person name="Hostetler J."/>
        </authorList>
    </citation>
    <scope>NUCLEOTIDE SEQUENCE [LARGE SCALE GENOMIC DNA]</scope>
    <source>
        <strain evidence="2">DAOM:BR144</strain>
    </source>
</reference>
<dbReference type="OMA" id="RIMWVIL"/>
<protein>
    <recommendedName>
        <fullName evidence="3">Ubiquitin-like protease family profile domain-containing protein</fullName>
    </recommendedName>
</protein>
<evidence type="ECO:0008006" key="3">
    <source>
        <dbReference type="Google" id="ProtNLM"/>
    </source>
</evidence>
<dbReference type="InParanoid" id="K3WNY6"/>
<keyword evidence="2" id="KW-1185">Reference proteome</keyword>
<dbReference type="EMBL" id="GL376635">
    <property type="status" value="NOT_ANNOTATED_CDS"/>
    <property type="molecule type" value="Genomic_DNA"/>
</dbReference>